<reference evidence="1" key="1">
    <citation type="submission" date="2020-02" db="EMBL/GenBank/DDBJ databases">
        <title>Delineation of the pyrene-degrading pathway in Roseobacter clade bacteria by genomic analysis.</title>
        <authorList>
            <person name="Zhou H."/>
            <person name="Wang H."/>
        </authorList>
    </citation>
    <scope>NUCLEOTIDE SEQUENCE</scope>
    <source>
        <strain evidence="1">PrR005</strain>
    </source>
</reference>
<protein>
    <submittedName>
        <fullName evidence="1">Catalase family protein</fullName>
    </submittedName>
</protein>
<dbReference type="EMBL" id="JAAGOX010000001">
    <property type="protein sequence ID" value="NDW43358.1"/>
    <property type="molecule type" value="Genomic_DNA"/>
</dbReference>
<comment type="caution">
    <text evidence="1">The sequence shown here is derived from an EMBL/GenBank/DDBJ whole genome shotgun (WGS) entry which is preliminary data.</text>
</comment>
<evidence type="ECO:0000313" key="1">
    <source>
        <dbReference type="EMBL" id="NDW43358.1"/>
    </source>
</evidence>
<dbReference type="InterPro" id="IPR020835">
    <property type="entry name" value="Catalase_sf"/>
</dbReference>
<sequence length="350" mass="38109">MTAIRGDLGEAPISVNEDAIIADIIAANLKMMEVEPNGFKWRAQHPKGHGAIPARFVVGPDVPAEYRIGLFAQPAEFDAVIRFSNGTERKDDPSGGDAHGMAIRLFGVPGQRVEGPADAAGTLDFILVDNETFFEGDLNEYSAFNDLVSEVLNFKRNGDEALAAIVNGIYLKFLKKYFSHDIYAVAQKFGDQQPVSPLRAIYWSTTPFLHGDIAVKHRVVPEPAPAPGELRDGVTGKDGLTDRLLAGLSGQGATFGFYIQPQEDVVAHPIEDPNVNWTENGAPWIRVGRIDIPPLDVADAAARTELIAAGDRMAFNIWNTLPDHRPLGAVNRVRNKVYKALARARHAEGV</sequence>
<dbReference type="Gene3D" id="2.40.180.10">
    <property type="entry name" value="Catalase core domain"/>
    <property type="match status" value="1"/>
</dbReference>
<dbReference type="AlphaFoldDB" id="A0A6B2NIV5"/>
<dbReference type="CDD" id="cd08152">
    <property type="entry name" value="y4iL_like"/>
    <property type="match status" value="1"/>
</dbReference>
<name>A0A6B2NIV5_9RHOB</name>
<organism evidence="1">
    <name type="scientific">Ruegeria sp. PrR005</name>
    <dbReference type="NCBI Taxonomy" id="2706882"/>
    <lineage>
        <taxon>Bacteria</taxon>
        <taxon>Pseudomonadati</taxon>
        <taxon>Pseudomonadota</taxon>
        <taxon>Alphaproteobacteria</taxon>
        <taxon>Rhodobacterales</taxon>
        <taxon>Roseobacteraceae</taxon>
        <taxon>Ruegeria</taxon>
    </lineage>
</organism>
<gene>
    <name evidence="1" type="ORF">G0P99_00120</name>
</gene>
<dbReference type="SUPFAM" id="SSF56634">
    <property type="entry name" value="Heme-dependent catalase-like"/>
    <property type="match status" value="1"/>
</dbReference>
<proteinExistence type="predicted"/>
<dbReference type="GO" id="GO:0020037">
    <property type="term" value="F:heme binding"/>
    <property type="evidence" value="ECO:0007669"/>
    <property type="project" value="InterPro"/>
</dbReference>
<accession>A0A6B2NIV5</accession>
<dbReference type="RefSeq" id="WP_164126549.1">
    <property type="nucleotide sequence ID" value="NZ_JAAGOX010000001.1"/>
</dbReference>